<keyword evidence="4 7" id="KW-0812">Transmembrane</keyword>
<evidence type="ECO:0000313" key="9">
    <source>
        <dbReference type="EMBL" id="MSS59363.1"/>
    </source>
</evidence>
<dbReference type="GO" id="GO:0005886">
    <property type="term" value="C:plasma membrane"/>
    <property type="evidence" value="ECO:0007669"/>
    <property type="project" value="UniProtKB-SubCell"/>
</dbReference>
<dbReference type="RefSeq" id="WP_154505581.1">
    <property type="nucleotide sequence ID" value="NZ_VUMN01000029.1"/>
</dbReference>
<sequence>MKQRTARTWINVLFVILIAASLVLAFMPRSSRLQLFVPEKSQTDAKEQVLSAAGMYSGTAAEGVSDTTDSGQECITIELPKEESDQDSIAVVSQSPDLNAYYYWGIQFMKYYSASSLNAYSQTTFTHPKNTYFEDDMTFAEAVEKYQAEGYMLLFSVKGDSRRGWSDEMEEAMRSAGIETTPRKGAYFSAYIAYVYQGETFSEIDDTTVTKYITINGHRIYMTSAGVYHGNRSSIRIDGDECSASGNGINLTVYDPETGRLIDAISWNTNTSDPVMTRDDSLFYTEYTITISGQLLDMFAVRQQIVTMLFRDLYLLLAFVLVLMFLDARNIEKHIALGTPVKTWTIILKQIPIVLLGVLAAAADIGYTYLRTSFKDVSMEQLLFHMNTNLTGTNWSTFSDLFEGMGLGAGIIAASGILLAILYVHLGKHPEQKKWKFRMRSVFWLRWTTVLAAIVAISVAVDSFWWNYGVYDYLVNSNFDAEVFDDYYADPSEVQIMFPEEKKNLIYIYMESMEISAADEASGGGKAFNAIPELTELAFENDNFEGEETGVLNGGIPLTNCTWTIAGITAQSAGVYLGVDNAMANRRGSMEQFLPGATTIGDILEENGYTNVFMLGSDAKFGNRNEFFGEHGDFEIDDYYWAKRAGLIPPDYFVWWGYEDKKLFEYAKDKATELAEGDQPFNLTLLTVDTHFTGGYLCEDCPDTYSQQYSNVIACSSKRVADFVAWVQEQDWGKDTVIVLSGDHLCMDSQYYSDMPSGYERKTYVCIINSQKEETDKRRTFATIDLFPTTLAALGAEIEGDRLGLGTDLYSDTPTLVELRGEDWMNSQFAMNSDFYKQKILYGNDDTDSE</sequence>
<comment type="pathway">
    <text evidence="2">Cell wall biogenesis; lipoteichoic acid biosynthesis.</text>
</comment>
<keyword evidence="5 7" id="KW-1133">Transmembrane helix</keyword>
<evidence type="ECO:0000256" key="2">
    <source>
        <dbReference type="ARBA" id="ARBA00004936"/>
    </source>
</evidence>
<dbReference type="Pfam" id="PF00884">
    <property type="entry name" value="Sulfatase"/>
    <property type="match status" value="1"/>
</dbReference>
<dbReference type="EMBL" id="VUMN01000029">
    <property type="protein sequence ID" value="MSS59363.1"/>
    <property type="molecule type" value="Genomic_DNA"/>
</dbReference>
<dbReference type="InterPro" id="IPR000917">
    <property type="entry name" value="Sulfatase_N"/>
</dbReference>
<name>A0A7X2NUH1_9FIRM</name>
<dbReference type="PANTHER" id="PTHR47371">
    <property type="entry name" value="LIPOTEICHOIC ACID SYNTHASE"/>
    <property type="match status" value="1"/>
</dbReference>
<feature type="domain" description="Sulfatase N-terminal" evidence="8">
    <location>
        <begin position="503"/>
        <end position="795"/>
    </location>
</feature>
<dbReference type="Proteomes" id="UP000461880">
    <property type="component" value="Unassembled WGS sequence"/>
</dbReference>
<keyword evidence="10" id="KW-1185">Reference proteome</keyword>
<dbReference type="SUPFAM" id="SSF53649">
    <property type="entry name" value="Alkaline phosphatase-like"/>
    <property type="match status" value="1"/>
</dbReference>
<organism evidence="9 10">
    <name type="scientific">Stecheria intestinalis</name>
    <dbReference type="NCBI Taxonomy" id="2606630"/>
    <lineage>
        <taxon>Bacteria</taxon>
        <taxon>Bacillati</taxon>
        <taxon>Bacillota</taxon>
        <taxon>Erysipelotrichia</taxon>
        <taxon>Erysipelotrichales</taxon>
        <taxon>Erysipelotrichaceae</taxon>
        <taxon>Stecheria</taxon>
    </lineage>
</organism>
<comment type="subcellular location">
    <subcellularLocation>
        <location evidence="1">Cell membrane</location>
        <topology evidence="1">Multi-pass membrane protein</topology>
    </subcellularLocation>
</comment>
<dbReference type="Gene3D" id="3.40.720.10">
    <property type="entry name" value="Alkaline Phosphatase, subunit A"/>
    <property type="match status" value="1"/>
</dbReference>
<feature type="transmembrane region" description="Helical" evidence="7">
    <location>
        <begin position="405"/>
        <end position="424"/>
    </location>
</feature>
<dbReference type="InterPro" id="IPR017850">
    <property type="entry name" value="Alkaline_phosphatase_core_sf"/>
</dbReference>
<evidence type="ECO:0000256" key="5">
    <source>
        <dbReference type="ARBA" id="ARBA00022989"/>
    </source>
</evidence>
<reference evidence="9 10" key="1">
    <citation type="submission" date="2019-08" db="EMBL/GenBank/DDBJ databases">
        <title>In-depth cultivation of the pig gut microbiome towards novel bacterial diversity and tailored functional studies.</title>
        <authorList>
            <person name="Wylensek D."/>
            <person name="Hitch T.C.A."/>
            <person name="Clavel T."/>
        </authorList>
    </citation>
    <scope>NUCLEOTIDE SEQUENCE [LARGE SCALE GENOMIC DNA]</scope>
    <source>
        <strain evidence="9 10">Oil+RF-744-GAM-WT-6</strain>
    </source>
</reference>
<evidence type="ECO:0000256" key="6">
    <source>
        <dbReference type="ARBA" id="ARBA00023136"/>
    </source>
</evidence>
<dbReference type="CDD" id="cd16015">
    <property type="entry name" value="LTA_synthase"/>
    <property type="match status" value="1"/>
</dbReference>
<feature type="transmembrane region" description="Helical" evidence="7">
    <location>
        <begin position="347"/>
        <end position="370"/>
    </location>
</feature>
<evidence type="ECO:0000256" key="4">
    <source>
        <dbReference type="ARBA" id="ARBA00022692"/>
    </source>
</evidence>
<accession>A0A7X2NUH1</accession>
<feature type="transmembrane region" description="Helical" evidence="7">
    <location>
        <begin position="308"/>
        <end position="326"/>
    </location>
</feature>
<dbReference type="InterPro" id="IPR050448">
    <property type="entry name" value="OpgB/LTA_synthase_biosynth"/>
</dbReference>
<evidence type="ECO:0000259" key="8">
    <source>
        <dbReference type="Pfam" id="PF00884"/>
    </source>
</evidence>
<dbReference type="PANTHER" id="PTHR47371:SF3">
    <property type="entry name" value="PHOSPHOGLYCEROL TRANSFERASE I"/>
    <property type="match status" value="1"/>
</dbReference>
<gene>
    <name evidence="9" type="ORF">FYJ51_10710</name>
</gene>
<evidence type="ECO:0000256" key="7">
    <source>
        <dbReference type="SAM" id="Phobius"/>
    </source>
</evidence>
<evidence type="ECO:0000256" key="3">
    <source>
        <dbReference type="ARBA" id="ARBA00022475"/>
    </source>
</evidence>
<evidence type="ECO:0000256" key="1">
    <source>
        <dbReference type="ARBA" id="ARBA00004651"/>
    </source>
</evidence>
<protein>
    <submittedName>
        <fullName evidence="9">LTA synthase family protein</fullName>
    </submittedName>
</protein>
<keyword evidence="6 7" id="KW-0472">Membrane</keyword>
<feature type="transmembrane region" description="Helical" evidence="7">
    <location>
        <begin position="444"/>
        <end position="466"/>
    </location>
</feature>
<comment type="caution">
    <text evidence="9">The sequence shown here is derived from an EMBL/GenBank/DDBJ whole genome shotgun (WGS) entry which is preliminary data.</text>
</comment>
<keyword evidence="3" id="KW-1003">Cell membrane</keyword>
<evidence type="ECO:0000313" key="10">
    <source>
        <dbReference type="Proteomes" id="UP000461880"/>
    </source>
</evidence>
<dbReference type="AlphaFoldDB" id="A0A7X2NUH1"/>
<proteinExistence type="predicted"/>